<sequence>MTTVTFRQISRTIVLLSRTQLGAPPPQAGPFAGMTRMQTFSHTRTFSSSGVTREESAPSAKDEQTSPQGPSTDEIAKSDSAFSPHTADPNQAKRGIENETHQSMNSSAASEQASKPPKRPLQTSESEAQKSSSSND</sequence>
<feature type="compositionally biased region" description="Polar residues" evidence="1">
    <location>
        <begin position="36"/>
        <end position="51"/>
    </location>
</feature>
<reference evidence="2 3" key="1">
    <citation type="journal article" date="2012" name="Science">
        <title>The Paleozoic origin of enzymatic lignin decomposition reconstructed from 31 fungal genomes.</title>
        <authorList>
            <person name="Floudas D."/>
            <person name="Binder M."/>
            <person name="Riley R."/>
            <person name="Barry K."/>
            <person name="Blanchette R.A."/>
            <person name="Henrissat B."/>
            <person name="Martinez A.T."/>
            <person name="Otillar R."/>
            <person name="Spatafora J.W."/>
            <person name="Yadav J.S."/>
            <person name="Aerts A."/>
            <person name="Benoit I."/>
            <person name="Boyd A."/>
            <person name="Carlson A."/>
            <person name="Copeland A."/>
            <person name="Coutinho P.M."/>
            <person name="de Vries R.P."/>
            <person name="Ferreira P."/>
            <person name="Findley K."/>
            <person name="Foster B."/>
            <person name="Gaskell J."/>
            <person name="Glotzer D."/>
            <person name="Gorecki P."/>
            <person name="Heitman J."/>
            <person name="Hesse C."/>
            <person name="Hori C."/>
            <person name="Igarashi K."/>
            <person name="Jurgens J.A."/>
            <person name="Kallen N."/>
            <person name="Kersten P."/>
            <person name="Kohler A."/>
            <person name="Kuees U."/>
            <person name="Kumar T.K.A."/>
            <person name="Kuo A."/>
            <person name="LaButti K."/>
            <person name="Larrondo L.F."/>
            <person name="Lindquist E."/>
            <person name="Ling A."/>
            <person name="Lombard V."/>
            <person name="Lucas S."/>
            <person name="Lundell T."/>
            <person name="Martin R."/>
            <person name="McLaughlin D.J."/>
            <person name="Morgenstern I."/>
            <person name="Morin E."/>
            <person name="Murat C."/>
            <person name="Nagy L.G."/>
            <person name="Nolan M."/>
            <person name="Ohm R.A."/>
            <person name="Patyshakuliyeva A."/>
            <person name="Rokas A."/>
            <person name="Ruiz-Duenas F.J."/>
            <person name="Sabat G."/>
            <person name="Salamov A."/>
            <person name="Samejima M."/>
            <person name="Schmutz J."/>
            <person name="Slot J.C."/>
            <person name="St John F."/>
            <person name="Stenlid J."/>
            <person name="Sun H."/>
            <person name="Sun S."/>
            <person name="Syed K."/>
            <person name="Tsang A."/>
            <person name="Wiebenga A."/>
            <person name="Young D."/>
            <person name="Pisabarro A."/>
            <person name="Eastwood D.C."/>
            <person name="Martin F."/>
            <person name="Cullen D."/>
            <person name="Grigoriev I.V."/>
            <person name="Hibbett D.S."/>
        </authorList>
    </citation>
    <scope>NUCLEOTIDE SEQUENCE [LARGE SCALE GENOMIC DNA]</scope>
    <source>
        <strain evidence="2 3">DJM-731 SS1</strain>
    </source>
</reference>
<dbReference type="RefSeq" id="XP_040630030.1">
    <property type="nucleotide sequence ID" value="XM_040771071.1"/>
</dbReference>
<dbReference type="AlphaFoldDB" id="M5FYL8"/>
<feature type="compositionally biased region" description="Basic and acidic residues" evidence="1">
    <location>
        <begin position="52"/>
        <end position="64"/>
    </location>
</feature>
<dbReference type="HOGENOM" id="CLU_1875366_0_0_1"/>
<keyword evidence="3" id="KW-1185">Reference proteome</keyword>
<dbReference type="OrthoDB" id="3205926at2759"/>
<dbReference type="Proteomes" id="UP000030653">
    <property type="component" value="Unassembled WGS sequence"/>
</dbReference>
<proteinExistence type="predicted"/>
<organism evidence="2 3">
    <name type="scientific">Dacryopinax primogenitus (strain DJM 731)</name>
    <name type="common">Brown rot fungus</name>
    <dbReference type="NCBI Taxonomy" id="1858805"/>
    <lineage>
        <taxon>Eukaryota</taxon>
        <taxon>Fungi</taxon>
        <taxon>Dikarya</taxon>
        <taxon>Basidiomycota</taxon>
        <taxon>Agaricomycotina</taxon>
        <taxon>Dacrymycetes</taxon>
        <taxon>Dacrymycetales</taxon>
        <taxon>Dacrymycetaceae</taxon>
        <taxon>Dacryopinax</taxon>
    </lineage>
</organism>
<name>M5FYL8_DACPD</name>
<protein>
    <submittedName>
        <fullName evidence="2">Uncharacterized protein</fullName>
    </submittedName>
</protein>
<evidence type="ECO:0000256" key="1">
    <source>
        <dbReference type="SAM" id="MobiDB-lite"/>
    </source>
</evidence>
<feature type="compositionally biased region" description="Low complexity" evidence="1">
    <location>
        <begin position="124"/>
        <end position="136"/>
    </location>
</feature>
<feature type="region of interest" description="Disordered" evidence="1">
    <location>
        <begin position="20"/>
        <end position="136"/>
    </location>
</feature>
<evidence type="ECO:0000313" key="3">
    <source>
        <dbReference type="Proteomes" id="UP000030653"/>
    </source>
</evidence>
<feature type="compositionally biased region" description="Polar residues" evidence="1">
    <location>
        <begin position="101"/>
        <end position="113"/>
    </location>
</feature>
<gene>
    <name evidence="2" type="ORF">DACRYDRAFT_15043</name>
</gene>
<dbReference type="EMBL" id="JH795860">
    <property type="protein sequence ID" value="EJU03136.1"/>
    <property type="molecule type" value="Genomic_DNA"/>
</dbReference>
<evidence type="ECO:0000313" key="2">
    <source>
        <dbReference type="EMBL" id="EJU03136.1"/>
    </source>
</evidence>
<accession>M5FYL8</accession>
<dbReference type="GeneID" id="63686133"/>